<dbReference type="PANTHER" id="PTHR11954:SF6">
    <property type="entry name" value="MACROPHAGE MIGRATION INHIBITORY FACTOR"/>
    <property type="match status" value="1"/>
</dbReference>
<dbReference type="AlphaFoldDB" id="A0A1M2VZK1"/>
<keyword evidence="5" id="KW-0413">Isomerase</keyword>
<evidence type="ECO:0000256" key="1">
    <source>
        <dbReference type="ARBA" id="ARBA00004613"/>
    </source>
</evidence>
<evidence type="ECO:0000256" key="12">
    <source>
        <dbReference type="ARBA" id="ARBA00042730"/>
    </source>
</evidence>
<dbReference type="EC" id="5.3.3.12" evidence="8"/>
<evidence type="ECO:0000256" key="10">
    <source>
        <dbReference type="ARBA" id="ARBA00041631"/>
    </source>
</evidence>
<evidence type="ECO:0000313" key="13">
    <source>
        <dbReference type="EMBL" id="OJT13039.1"/>
    </source>
</evidence>
<gene>
    <name evidence="13" type="ORF">TRAPUB_10448</name>
</gene>
<evidence type="ECO:0000256" key="11">
    <source>
        <dbReference type="ARBA" id="ARBA00041912"/>
    </source>
</evidence>
<proteinExistence type="inferred from homology"/>
<accession>A0A1M2VZK1</accession>
<evidence type="ECO:0000256" key="2">
    <source>
        <dbReference type="ARBA" id="ARBA00005851"/>
    </source>
</evidence>
<dbReference type="EMBL" id="MNAD01000440">
    <property type="protein sequence ID" value="OJT13039.1"/>
    <property type="molecule type" value="Genomic_DNA"/>
</dbReference>
<evidence type="ECO:0000256" key="7">
    <source>
        <dbReference type="ARBA" id="ARBA00036823"/>
    </source>
</evidence>
<name>A0A1M2VZK1_TRAPU</name>
<keyword evidence="3" id="KW-0202">Cytokine</keyword>
<dbReference type="InterPro" id="IPR001398">
    <property type="entry name" value="Macrophage_inhib_fac"/>
</dbReference>
<protein>
    <recommendedName>
        <fullName evidence="12">L-dopachrome isomerase</fullName>
        <ecNumber evidence="9">5.3.2.1</ecNumber>
        <ecNumber evidence="8">5.3.3.12</ecNumber>
    </recommendedName>
    <alternativeName>
        <fullName evidence="10">L-dopachrome tautomerase</fullName>
    </alternativeName>
    <alternativeName>
        <fullName evidence="11">Phenylpyruvate tautomerase</fullName>
    </alternativeName>
</protein>
<comment type="similarity">
    <text evidence="2">Belongs to the MIF family.</text>
</comment>
<dbReference type="Proteomes" id="UP000184267">
    <property type="component" value="Unassembled WGS sequence"/>
</dbReference>
<evidence type="ECO:0000256" key="9">
    <source>
        <dbReference type="ARBA" id="ARBA00039086"/>
    </source>
</evidence>
<evidence type="ECO:0000256" key="3">
    <source>
        <dbReference type="ARBA" id="ARBA00022514"/>
    </source>
</evidence>
<dbReference type="InterPro" id="IPR014347">
    <property type="entry name" value="Tautomerase/MIF_sf"/>
</dbReference>
<evidence type="ECO:0000313" key="14">
    <source>
        <dbReference type="Proteomes" id="UP000184267"/>
    </source>
</evidence>
<dbReference type="Gene3D" id="3.30.429.10">
    <property type="entry name" value="Macrophage Migration Inhibitory Factor"/>
    <property type="match status" value="1"/>
</dbReference>
<dbReference type="Pfam" id="PF01187">
    <property type="entry name" value="MIF"/>
    <property type="match status" value="1"/>
</dbReference>
<comment type="catalytic activity">
    <reaction evidence="6">
        <text>3-phenylpyruvate = enol-phenylpyruvate</text>
        <dbReference type="Rhea" id="RHEA:17097"/>
        <dbReference type="ChEBI" id="CHEBI:16815"/>
        <dbReference type="ChEBI" id="CHEBI:18005"/>
        <dbReference type="EC" id="5.3.2.1"/>
    </reaction>
</comment>
<dbReference type="STRING" id="154538.A0A1M2VZK1"/>
<reference evidence="13 14" key="1">
    <citation type="submission" date="2016-10" db="EMBL/GenBank/DDBJ databases">
        <title>Genome sequence of the basidiomycete white-rot fungus Trametes pubescens.</title>
        <authorList>
            <person name="Makela M.R."/>
            <person name="Granchi Z."/>
            <person name="Peng M."/>
            <person name="De Vries R.P."/>
            <person name="Grigoriev I."/>
            <person name="Riley R."/>
            <person name="Hilden K."/>
        </authorList>
    </citation>
    <scope>NUCLEOTIDE SEQUENCE [LARGE SCALE GENOMIC DNA]</scope>
    <source>
        <strain evidence="13 14">FBCC735</strain>
    </source>
</reference>
<dbReference type="GO" id="GO:0004167">
    <property type="term" value="F:dopachrome isomerase activity"/>
    <property type="evidence" value="ECO:0007669"/>
    <property type="project" value="UniProtKB-EC"/>
</dbReference>
<evidence type="ECO:0000256" key="4">
    <source>
        <dbReference type="ARBA" id="ARBA00022525"/>
    </source>
</evidence>
<organism evidence="13 14">
    <name type="scientific">Trametes pubescens</name>
    <name type="common">White-rot fungus</name>
    <dbReference type="NCBI Taxonomy" id="154538"/>
    <lineage>
        <taxon>Eukaryota</taxon>
        <taxon>Fungi</taxon>
        <taxon>Dikarya</taxon>
        <taxon>Basidiomycota</taxon>
        <taxon>Agaricomycotina</taxon>
        <taxon>Agaricomycetes</taxon>
        <taxon>Polyporales</taxon>
        <taxon>Polyporaceae</taxon>
        <taxon>Trametes</taxon>
    </lineage>
</organism>
<dbReference type="EC" id="5.3.2.1" evidence="9"/>
<keyword evidence="14" id="KW-1185">Reference proteome</keyword>
<comment type="catalytic activity">
    <reaction evidence="7">
        <text>L-dopachrome = 5,6-dihydroxyindole-2-carboxylate</text>
        <dbReference type="Rhea" id="RHEA:13041"/>
        <dbReference type="ChEBI" id="CHEBI:16875"/>
        <dbReference type="ChEBI" id="CHEBI:57509"/>
        <dbReference type="EC" id="5.3.3.12"/>
    </reaction>
</comment>
<dbReference type="SUPFAM" id="SSF55331">
    <property type="entry name" value="Tautomerase/MIF"/>
    <property type="match status" value="1"/>
</dbReference>
<dbReference type="GO" id="GO:0050178">
    <property type="term" value="F:phenylpyruvate tautomerase activity"/>
    <property type="evidence" value="ECO:0007669"/>
    <property type="project" value="UniProtKB-EC"/>
</dbReference>
<evidence type="ECO:0000256" key="6">
    <source>
        <dbReference type="ARBA" id="ARBA00036735"/>
    </source>
</evidence>
<sequence>MPALELKTNVVVADPKAFSLEFSKFAAKTLEKPEGYVSVSYVHQEYLTFAGTFDPAFILSITNLGNINPENNQVLSKAFAAFLKEKLGVEDTRGYIAFSDPGADFLGFSSTTIGAIFRK</sequence>
<dbReference type="OMA" id="DNDRNSK"/>
<evidence type="ECO:0000256" key="8">
    <source>
        <dbReference type="ARBA" id="ARBA00038932"/>
    </source>
</evidence>
<dbReference type="PANTHER" id="PTHR11954">
    <property type="entry name" value="D-DOPACHROME DECARBOXYLASE"/>
    <property type="match status" value="1"/>
</dbReference>
<comment type="subcellular location">
    <subcellularLocation>
        <location evidence="1">Secreted</location>
    </subcellularLocation>
</comment>
<evidence type="ECO:0000256" key="5">
    <source>
        <dbReference type="ARBA" id="ARBA00023235"/>
    </source>
</evidence>
<dbReference type="GO" id="GO:0005615">
    <property type="term" value="C:extracellular space"/>
    <property type="evidence" value="ECO:0007669"/>
    <property type="project" value="UniProtKB-KW"/>
</dbReference>
<keyword evidence="4" id="KW-0964">Secreted</keyword>
<dbReference type="OrthoDB" id="255819at2759"/>
<comment type="caution">
    <text evidence="13">The sequence shown here is derived from an EMBL/GenBank/DDBJ whole genome shotgun (WGS) entry which is preliminary data.</text>
</comment>